<feature type="region of interest" description="Disordered" evidence="1">
    <location>
        <begin position="34"/>
        <end position="75"/>
    </location>
</feature>
<proteinExistence type="predicted"/>
<gene>
    <name evidence="2" type="ORF">V6N12_075163</name>
</gene>
<evidence type="ECO:0000313" key="2">
    <source>
        <dbReference type="EMBL" id="KAK8512591.1"/>
    </source>
</evidence>
<keyword evidence="3" id="KW-1185">Reference proteome</keyword>
<organism evidence="2 3">
    <name type="scientific">Hibiscus sabdariffa</name>
    <name type="common">roselle</name>
    <dbReference type="NCBI Taxonomy" id="183260"/>
    <lineage>
        <taxon>Eukaryota</taxon>
        <taxon>Viridiplantae</taxon>
        <taxon>Streptophyta</taxon>
        <taxon>Embryophyta</taxon>
        <taxon>Tracheophyta</taxon>
        <taxon>Spermatophyta</taxon>
        <taxon>Magnoliopsida</taxon>
        <taxon>eudicotyledons</taxon>
        <taxon>Gunneridae</taxon>
        <taxon>Pentapetalae</taxon>
        <taxon>rosids</taxon>
        <taxon>malvids</taxon>
        <taxon>Malvales</taxon>
        <taxon>Malvaceae</taxon>
        <taxon>Malvoideae</taxon>
        <taxon>Hibiscus</taxon>
    </lineage>
</organism>
<sequence length="140" mass="15943">MDEEDFEEDMEEPILTTIIENVMFDEASSWWSPQKIELPESHGLEEISEDNKESEEQASDPSEERESSSLKDKSSLKTVVYQPTFKELRPSQMKLGKLREEMLGALNEATGKCSHQCETSSNTLSSEILILKAENKALRE</sequence>
<comment type="caution">
    <text evidence="2">The sequence shown here is derived from an EMBL/GenBank/DDBJ whole genome shotgun (WGS) entry which is preliminary data.</text>
</comment>
<dbReference type="EMBL" id="JBBPBM010000072">
    <property type="protein sequence ID" value="KAK8512591.1"/>
    <property type="molecule type" value="Genomic_DNA"/>
</dbReference>
<dbReference type="Proteomes" id="UP001472677">
    <property type="component" value="Unassembled WGS sequence"/>
</dbReference>
<evidence type="ECO:0000256" key="1">
    <source>
        <dbReference type="SAM" id="MobiDB-lite"/>
    </source>
</evidence>
<evidence type="ECO:0000313" key="3">
    <source>
        <dbReference type="Proteomes" id="UP001472677"/>
    </source>
</evidence>
<feature type="compositionally biased region" description="Basic and acidic residues" evidence="1">
    <location>
        <begin position="37"/>
        <end position="55"/>
    </location>
</feature>
<feature type="compositionally biased region" description="Basic and acidic residues" evidence="1">
    <location>
        <begin position="62"/>
        <end position="75"/>
    </location>
</feature>
<accession>A0ABR2BZT8</accession>
<reference evidence="2 3" key="1">
    <citation type="journal article" date="2024" name="G3 (Bethesda)">
        <title>Genome assembly of Hibiscus sabdariffa L. provides insights into metabolisms of medicinal natural products.</title>
        <authorList>
            <person name="Kim T."/>
        </authorList>
    </citation>
    <scope>NUCLEOTIDE SEQUENCE [LARGE SCALE GENOMIC DNA]</scope>
    <source>
        <strain evidence="2">TK-2024</strain>
        <tissue evidence="2">Old leaves</tissue>
    </source>
</reference>
<name>A0ABR2BZT8_9ROSI</name>
<protein>
    <submittedName>
        <fullName evidence="2">Uncharacterized protein</fullName>
    </submittedName>
</protein>